<dbReference type="EMBL" id="WOWS01000003">
    <property type="protein sequence ID" value="MUU78458.1"/>
    <property type="molecule type" value="Genomic_DNA"/>
</dbReference>
<evidence type="ECO:0000313" key="3">
    <source>
        <dbReference type="Proteomes" id="UP000478208"/>
    </source>
</evidence>
<protein>
    <submittedName>
        <fullName evidence="2">Uncharacterized protein</fullName>
    </submittedName>
</protein>
<keyword evidence="3" id="KW-1185">Reference proteome</keyword>
<dbReference type="Proteomes" id="UP000478208">
    <property type="component" value="Unassembled WGS sequence"/>
</dbReference>
<feature type="transmembrane region" description="Helical" evidence="1">
    <location>
        <begin position="37"/>
        <end position="53"/>
    </location>
</feature>
<reference evidence="2 3" key="1">
    <citation type="submission" date="2019-12" db="EMBL/GenBank/DDBJ databases">
        <authorList>
            <person name="Li J."/>
        </authorList>
    </citation>
    <scope>NUCLEOTIDE SEQUENCE [LARGE SCALE GENOMIC DNA]</scope>
    <source>
        <strain evidence="2 3">HL2-2</strain>
    </source>
</reference>
<evidence type="ECO:0000256" key="1">
    <source>
        <dbReference type="SAM" id="Phobius"/>
    </source>
</evidence>
<organism evidence="2 3">
    <name type="scientific">Winogradskyella endarachnes</name>
    <dbReference type="NCBI Taxonomy" id="2681965"/>
    <lineage>
        <taxon>Bacteria</taxon>
        <taxon>Pseudomonadati</taxon>
        <taxon>Bacteroidota</taxon>
        <taxon>Flavobacteriia</taxon>
        <taxon>Flavobacteriales</taxon>
        <taxon>Flavobacteriaceae</taxon>
        <taxon>Winogradskyella</taxon>
    </lineage>
</organism>
<name>A0A6L6U8G3_9FLAO</name>
<comment type="caution">
    <text evidence="2">The sequence shown here is derived from an EMBL/GenBank/DDBJ whole genome shotgun (WGS) entry which is preliminary data.</text>
</comment>
<evidence type="ECO:0000313" key="2">
    <source>
        <dbReference type="EMBL" id="MUU78458.1"/>
    </source>
</evidence>
<accession>A0A6L6U8G3</accession>
<dbReference type="RefSeq" id="WP_157363360.1">
    <property type="nucleotide sequence ID" value="NZ_WOWS01000003.1"/>
</dbReference>
<dbReference type="AlphaFoldDB" id="A0A6L6U8G3"/>
<sequence length="60" mass="7077">MKTNIFTTPLLIFIFLIIYEASSFLYKDGFTIDGMDWILILVLPIISLIYNIYKKNKEKV</sequence>
<keyword evidence="1" id="KW-1133">Transmembrane helix</keyword>
<keyword evidence="1" id="KW-0812">Transmembrane</keyword>
<feature type="transmembrane region" description="Helical" evidence="1">
    <location>
        <begin position="5"/>
        <end position="25"/>
    </location>
</feature>
<proteinExistence type="predicted"/>
<gene>
    <name evidence="2" type="ORF">GN138_08385</name>
</gene>
<keyword evidence="1" id="KW-0472">Membrane</keyword>